<dbReference type="Gene3D" id="3.30.70.270">
    <property type="match status" value="1"/>
</dbReference>
<dbReference type="InterPro" id="IPR013656">
    <property type="entry name" value="PAS_4"/>
</dbReference>
<dbReference type="EMBL" id="LDOT01000002">
    <property type="protein sequence ID" value="KLV08884.1"/>
    <property type="molecule type" value="Genomic_DNA"/>
</dbReference>
<comment type="cofactor">
    <cofactor evidence="1">
        <name>Mg(2+)</name>
        <dbReference type="ChEBI" id="CHEBI:18420"/>
    </cofactor>
</comment>
<dbReference type="InterPro" id="IPR029787">
    <property type="entry name" value="Nucleotide_cyclase"/>
</dbReference>
<protein>
    <recommendedName>
        <fullName evidence="8">Diguanylate cyclase</fullName>
    </recommendedName>
</protein>
<evidence type="ECO:0000313" key="6">
    <source>
        <dbReference type="EMBL" id="KLV08884.1"/>
    </source>
</evidence>
<dbReference type="CDD" id="cd01949">
    <property type="entry name" value="GGDEF"/>
    <property type="match status" value="1"/>
</dbReference>
<evidence type="ECO:0000259" key="5">
    <source>
        <dbReference type="PROSITE" id="PS50887"/>
    </source>
</evidence>
<dbReference type="InterPro" id="IPR003660">
    <property type="entry name" value="HAMP_dom"/>
</dbReference>
<dbReference type="PANTHER" id="PTHR44757:SF2">
    <property type="entry name" value="BIOFILM ARCHITECTURE MAINTENANCE PROTEIN MBAA"/>
    <property type="match status" value="1"/>
</dbReference>
<dbReference type="AlphaFoldDB" id="A0A0J1HB65"/>
<evidence type="ECO:0000256" key="2">
    <source>
        <dbReference type="SAM" id="Phobius"/>
    </source>
</evidence>
<dbReference type="InterPro" id="IPR000014">
    <property type="entry name" value="PAS"/>
</dbReference>
<dbReference type="SUPFAM" id="SSF55073">
    <property type="entry name" value="Nucleotide cyclase"/>
    <property type="match status" value="1"/>
</dbReference>
<comment type="caution">
    <text evidence="6">The sequence shown here is derived from an EMBL/GenBank/DDBJ whole genome shotgun (WGS) entry which is preliminary data.</text>
</comment>
<dbReference type="Gene3D" id="6.10.340.10">
    <property type="match status" value="1"/>
</dbReference>
<dbReference type="Pfam" id="PF00990">
    <property type="entry name" value="GGDEF"/>
    <property type="match status" value="1"/>
</dbReference>
<organism evidence="6 7">
    <name type="scientific">Photobacterium aquae</name>
    <dbReference type="NCBI Taxonomy" id="1195763"/>
    <lineage>
        <taxon>Bacteria</taxon>
        <taxon>Pseudomonadati</taxon>
        <taxon>Pseudomonadota</taxon>
        <taxon>Gammaproteobacteria</taxon>
        <taxon>Vibrionales</taxon>
        <taxon>Vibrionaceae</taxon>
        <taxon>Photobacterium</taxon>
    </lineage>
</organism>
<dbReference type="PROSITE" id="PS50887">
    <property type="entry name" value="GGDEF"/>
    <property type="match status" value="1"/>
</dbReference>
<dbReference type="NCBIfam" id="TIGR00229">
    <property type="entry name" value="sensory_box"/>
    <property type="match status" value="2"/>
</dbReference>
<dbReference type="InterPro" id="IPR052155">
    <property type="entry name" value="Biofilm_reg_signaling"/>
</dbReference>
<evidence type="ECO:0000313" key="7">
    <source>
        <dbReference type="Proteomes" id="UP000036097"/>
    </source>
</evidence>
<dbReference type="FunFam" id="3.30.70.270:FF:000001">
    <property type="entry name" value="Diguanylate cyclase domain protein"/>
    <property type="match status" value="1"/>
</dbReference>
<dbReference type="PROSITE" id="PS50112">
    <property type="entry name" value="PAS"/>
    <property type="match status" value="2"/>
</dbReference>
<dbReference type="GO" id="GO:0007165">
    <property type="term" value="P:signal transduction"/>
    <property type="evidence" value="ECO:0007669"/>
    <property type="project" value="InterPro"/>
</dbReference>
<gene>
    <name evidence="6" type="ORF">ABT56_01320</name>
</gene>
<dbReference type="SMART" id="SM00267">
    <property type="entry name" value="GGDEF"/>
    <property type="match status" value="1"/>
</dbReference>
<dbReference type="CDD" id="cd06225">
    <property type="entry name" value="HAMP"/>
    <property type="match status" value="1"/>
</dbReference>
<evidence type="ECO:0008006" key="8">
    <source>
        <dbReference type="Google" id="ProtNLM"/>
    </source>
</evidence>
<dbReference type="GO" id="GO:0006355">
    <property type="term" value="P:regulation of DNA-templated transcription"/>
    <property type="evidence" value="ECO:0007669"/>
    <property type="project" value="InterPro"/>
</dbReference>
<dbReference type="Pfam" id="PF13426">
    <property type="entry name" value="PAS_9"/>
    <property type="match status" value="1"/>
</dbReference>
<sequence>MLMNNWISKLSLNQRLSFPIMAFILAVFACFQFTSYRSYLNIERDNLLTRTQILATGVGANLTAAIQFNDFYAAEEILASFNADNLITMASLELPNHTVFAQYHNENNVYVAPTQKQETRIRDNGYYFSHELLYMIVPVTINSSEIGHIHLAVSLNKLHQIRVNHLQVSLFLLILISATGVYIINRLQLWVVTPITKLNDGIKRIINDKQYLPILEQKHSNDEFYELTRSFNNMVSTISQRDNELQAAMKHLSDEKSFAMNIIETVQHALLVVDQQGNITLANNTCHSVFGRPVAMMMYQPLTDILQPVDKDAFTLLFNQALKQNHQLDNLLIEGLNNKGEVRTYQIISRPLHQQYQILFAISDVTISHQAARQLQLAAKVFDNSQDSILVLDSKGVISMVNSTYLNITGFTEEQINGQHYSFLVDINEFNQVSPVLRRELSANNQWHGEINSHTANGEVLPLFVRTHRITDPYTQEVQTVVVASDQRSLHEMQRLEHMANHDPLTSLPNRVKLMQTLDSFLSHQVLTFESFAVLFIDLDGFKSVNDTYGHNIGDEVLKIIAKRLNDSVRKCDMVSRLAGDEFVILLSPTISEEGVNVTSERILSLLREPLHIPKIKNHIELGASIGCYYVNATDFQNSDDILRRADKAMYEAKMKGKGQVAHFNSLNNDLIL</sequence>
<feature type="transmembrane region" description="Helical" evidence="2">
    <location>
        <begin position="20"/>
        <end position="40"/>
    </location>
</feature>
<evidence type="ECO:0000256" key="1">
    <source>
        <dbReference type="ARBA" id="ARBA00001946"/>
    </source>
</evidence>
<feature type="domain" description="GGDEF" evidence="5">
    <location>
        <begin position="530"/>
        <end position="666"/>
    </location>
</feature>
<dbReference type="STRING" id="1195763.ABT56_01320"/>
<feature type="domain" description="PAS" evidence="3">
    <location>
        <begin position="374"/>
        <end position="444"/>
    </location>
</feature>
<dbReference type="NCBIfam" id="TIGR00254">
    <property type="entry name" value="GGDEF"/>
    <property type="match status" value="1"/>
</dbReference>
<feature type="domain" description="PAS" evidence="3">
    <location>
        <begin position="255"/>
        <end position="325"/>
    </location>
</feature>
<evidence type="ECO:0000259" key="3">
    <source>
        <dbReference type="PROSITE" id="PS50112"/>
    </source>
</evidence>
<dbReference type="InterPro" id="IPR033417">
    <property type="entry name" value="CHASE8"/>
</dbReference>
<accession>A0A0J1HB65</accession>
<dbReference type="InterPro" id="IPR043128">
    <property type="entry name" value="Rev_trsase/Diguanyl_cyclase"/>
</dbReference>
<dbReference type="GO" id="GO:0016020">
    <property type="term" value="C:membrane"/>
    <property type="evidence" value="ECO:0007669"/>
    <property type="project" value="InterPro"/>
</dbReference>
<dbReference type="PROSITE" id="PS50885">
    <property type="entry name" value="HAMP"/>
    <property type="match status" value="1"/>
</dbReference>
<keyword evidence="7" id="KW-1185">Reference proteome</keyword>
<name>A0A0J1HB65_9GAMM</name>
<reference evidence="6 7" key="1">
    <citation type="submission" date="2015-05" db="EMBL/GenBank/DDBJ databases">
        <title>Photobacterium galathea sp. nov.</title>
        <authorList>
            <person name="Machado H."/>
            <person name="Gram L."/>
        </authorList>
    </citation>
    <scope>NUCLEOTIDE SEQUENCE [LARGE SCALE GENOMIC DNA]</scope>
    <source>
        <strain evidence="6 7">CGMCC 1.12159</strain>
    </source>
</reference>
<dbReference type="Proteomes" id="UP000036097">
    <property type="component" value="Unassembled WGS sequence"/>
</dbReference>
<keyword evidence="2" id="KW-0812">Transmembrane</keyword>
<keyword evidence="2" id="KW-0472">Membrane</keyword>
<dbReference type="Gene3D" id="3.30.450.20">
    <property type="entry name" value="PAS domain"/>
    <property type="match status" value="2"/>
</dbReference>
<dbReference type="Pfam" id="PF08448">
    <property type="entry name" value="PAS_4"/>
    <property type="match status" value="1"/>
</dbReference>
<dbReference type="CDD" id="cd00130">
    <property type="entry name" value="PAS"/>
    <property type="match status" value="2"/>
</dbReference>
<dbReference type="SMART" id="SM00091">
    <property type="entry name" value="PAS"/>
    <property type="match status" value="2"/>
</dbReference>
<dbReference type="GO" id="GO:0003824">
    <property type="term" value="F:catalytic activity"/>
    <property type="evidence" value="ECO:0007669"/>
    <property type="project" value="UniProtKB-ARBA"/>
</dbReference>
<dbReference type="Pfam" id="PF17152">
    <property type="entry name" value="CHASE8"/>
    <property type="match status" value="1"/>
</dbReference>
<dbReference type="InterPro" id="IPR035965">
    <property type="entry name" value="PAS-like_dom_sf"/>
</dbReference>
<proteinExistence type="predicted"/>
<keyword evidence="2" id="KW-1133">Transmembrane helix</keyword>
<dbReference type="SUPFAM" id="SSF55785">
    <property type="entry name" value="PYP-like sensor domain (PAS domain)"/>
    <property type="match status" value="2"/>
</dbReference>
<feature type="domain" description="HAMP" evidence="4">
    <location>
        <begin position="189"/>
        <end position="243"/>
    </location>
</feature>
<feature type="transmembrane region" description="Helical" evidence="2">
    <location>
        <begin position="166"/>
        <end position="184"/>
    </location>
</feature>
<dbReference type="PANTHER" id="PTHR44757">
    <property type="entry name" value="DIGUANYLATE CYCLASE DGCP"/>
    <property type="match status" value="1"/>
</dbReference>
<evidence type="ECO:0000259" key="4">
    <source>
        <dbReference type="PROSITE" id="PS50885"/>
    </source>
</evidence>
<dbReference type="PATRIC" id="fig|1195763.3.peg.293"/>
<dbReference type="InterPro" id="IPR000160">
    <property type="entry name" value="GGDEF_dom"/>
</dbReference>